<dbReference type="AlphaFoldDB" id="A0ABD5S1D0"/>
<accession>A0ABD5S1D0</accession>
<dbReference type="EMBL" id="JBHSWU010000511">
    <property type="protein sequence ID" value="MFC6725406.1"/>
    <property type="molecule type" value="Genomic_DNA"/>
</dbReference>
<name>A0ABD5S1D0_9EURY</name>
<reference evidence="1 2" key="1">
    <citation type="journal article" date="2019" name="Int. J. Syst. Evol. Microbiol.">
        <title>The Global Catalogue of Microorganisms (GCM) 10K type strain sequencing project: providing services to taxonomists for standard genome sequencing and annotation.</title>
        <authorList>
            <consortium name="The Broad Institute Genomics Platform"/>
            <consortium name="The Broad Institute Genome Sequencing Center for Infectious Disease"/>
            <person name="Wu L."/>
            <person name="Ma J."/>
        </authorList>
    </citation>
    <scope>NUCLEOTIDE SEQUENCE [LARGE SCALE GENOMIC DNA]</scope>
    <source>
        <strain evidence="1 2">NBRC 111368</strain>
    </source>
</reference>
<sequence length="66" mass="7258">MLYAGTYDGVYRTDGVDVDESDWECVLDGDRVMRVEAFAGVEGLFAATESGLYRSPDGEEWTDLGV</sequence>
<feature type="non-terminal residue" evidence="1">
    <location>
        <position position="66"/>
    </location>
</feature>
<protein>
    <submittedName>
        <fullName evidence="1">WD40 repeat domain-containing protein</fullName>
    </submittedName>
</protein>
<proteinExistence type="predicted"/>
<organism evidence="1 2">
    <name type="scientific">Halobium palmae</name>
    <dbReference type="NCBI Taxonomy" id="1776492"/>
    <lineage>
        <taxon>Archaea</taxon>
        <taxon>Methanobacteriati</taxon>
        <taxon>Methanobacteriota</taxon>
        <taxon>Stenosarchaea group</taxon>
        <taxon>Halobacteria</taxon>
        <taxon>Halobacteriales</taxon>
        <taxon>Haloferacaceae</taxon>
        <taxon>Halobium</taxon>
    </lineage>
</organism>
<evidence type="ECO:0000313" key="1">
    <source>
        <dbReference type="EMBL" id="MFC6725406.1"/>
    </source>
</evidence>
<keyword evidence="2" id="KW-1185">Reference proteome</keyword>
<comment type="caution">
    <text evidence="1">The sequence shown here is derived from an EMBL/GenBank/DDBJ whole genome shotgun (WGS) entry which is preliminary data.</text>
</comment>
<dbReference type="Proteomes" id="UP001596328">
    <property type="component" value="Unassembled WGS sequence"/>
</dbReference>
<gene>
    <name evidence="1" type="ORF">ACFQE1_13710</name>
</gene>
<evidence type="ECO:0000313" key="2">
    <source>
        <dbReference type="Proteomes" id="UP001596328"/>
    </source>
</evidence>